<proteinExistence type="predicted"/>
<keyword evidence="3" id="KW-1133">Transmembrane helix</keyword>
<feature type="domain" description="Receptor ligand binding region" evidence="5">
    <location>
        <begin position="30"/>
        <end position="178"/>
    </location>
</feature>
<evidence type="ECO:0000256" key="1">
    <source>
        <dbReference type="ARBA" id="ARBA00004370"/>
    </source>
</evidence>
<evidence type="ECO:0000256" key="3">
    <source>
        <dbReference type="ARBA" id="ARBA00022989"/>
    </source>
</evidence>
<keyword evidence="2" id="KW-0812">Transmembrane</keyword>
<dbReference type="AlphaFoldDB" id="D3VH51"/>
<evidence type="ECO:0000256" key="2">
    <source>
        <dbReference type="ARBA" id="ARBA00022692"/>
    </source>
</evidence>
<dbReference type="Proteomes" id="UP000008075">
    <property type="component" value="Chromosome"/>
</dbReference>
<dbReference type="Gene3D" id="3.40.50.2300">
    <property type="match status" value="1"/>
</dbReference>
<organism evidence="6 7">
    <name type="scientific">Xenorhabdus nematophila (strain ATCC 19061 / DSM 3370 / CCUG 14189 / LMG 1036 / NCIMB 9965 / AN6)</name>
    <dbReference type="NCBI Taxonomy" id="406817"/>
    <lineage>
        <taxon>Bacteria</taxon>
        <taxon>Pseudomonadati</taxon>
        <taxon>Pseudomonadota</taxon>
        <taxon>Gammaproteobacteria</taxon>
        <taxon>Enterobacterales</taxon>
        <taxon>Morganellaceae</taxon>
        <taxon>Xenorhabdus</taxon>
    </lineage>
</organism>
<dbReference type="SUPFAM" id="SSF53822">
    <property type="entry name" value="Periplasmic binding protein-like I"/>
    <property type="match status" value="1"/>
</dbReference>
<dbReference type="STRING" id="406817.XNC1_0248"/>
<dbReference type="InterPro" id="IPR001828">
    <property type="entry name" value="ANF_lig-bd_rcpt"/>
</dbReference>
<keyword evidence="7" id="KW-1185">Reference proteome</keyword>
<dbReference type="HOGENOM" id="CLU_1061519_0_0_6"/>
<dbReference type="GO" id="GO:0016020">
    <property type="term" value="C:membrane"/>
    <property type="evidence" value="ECO:0007669"/>
    <property type="project" value="UniProtKB-SubCell"/>
</dbReference>
<gene>
    <name evidence="6" type="ordered locus">XNC1_0248</name>
</gene>
<dbReference type="InterPro" id="IPR028082">
    <property type="entry name" value="Peripla_BP_I"/>
</dbReference>
<evidence type="ECO:0000313" key="6">
    <source>
        <dbReference type="EMBL" id="CBJ88336.1"/>
    </source>
</evidence>
<evidence type="ECO:0000313" key="7">
    <source>
        <dbReference type="Proteomes" id="UP000008075"/>
    </source>
</evidence>
<evidence type="ECO:0000259" key="5">
    <source>
        <dbReference type="Pfam" id="PF01094"/>
    </source>
</evidence>
<dbReference type="GeneID" id="24903123"/>
<dbReference type="EMBL" id="FN667742">
    <property type="protein sequence ID" value="CBJ88336.1"/>
    <property type="molecule type" value="Genomic_DNA"/>
</dbReference>
<reference evidence="6 7" key="1">
    <citation type="journal article" date="2011" name="PLoS ONE">
        <title>The entomopathogenic bacterial endosymbionts xenorhabdus and photorhabdus: convergent lifestyles from divergent genomes.</title>
        <authorList>
            <person name="Chaston J.M."/>
            <person name="Suen G."/>
            <person name="Tucker S.L."/>
            <person name="Andersen A.W."/>
            <person name="Bhasin A."/>
            <person name="Bode E."/>
            <person name="Bode H.B."/>
            <person name="Brachmann A.O."/>
            <person name="Cowles C.E."/>
            <person name="Cowles K.N."/>
            <person name="Darby C."/>
            <person name="de Leon L."/>
            <person name="Drace K."/>
            <person name="Du Z."/>
            <person name="Givaudan A."/>
            <person name="Herbert Tran E.E."/>
            <person name="Jewell K.A."/>
            <person name="Knack J.J."/>
            <person name="Krasomil-Osterfeld K.C."/>
            <person name="Kukor R."/>
            <person name="Lanois A."/>
            <person name="Latreille P."/>
            <person name="Leimgruber N.K."/>
            <person name="Lipke C.M."/>
            <person name="Liu R."/>
            <person name="Lu X."/>
            <person name="Martens E.C."/>
            <person name="Marri P.R."/>
            <person name="Medigue C."/>
            <person name="Menard M.L."/>
            <person name="Miller N.M."/>
            <person name="Morales-Soto N."/>
            <person name="Norton S."/>
            <person name="Ogier J.C."/>
            <person name="Orchard S.S."/>
            <person name="Park D."/>
            <person name="Park Y."/>
            <person name="Qurollo B.A."/>
            <person name="Sugar D.R."/>
            <person name="Richards G.R."/>
            <person name="Rouy Z."/>
            <person name="Slominski B."/>
            <person name="Slominski K."/>
            <person name="Snyder H."/>
            <person name="Tjaden B.C."/>
            <person name="van der Hoeven R."/>
            <person name="Welch R.D."/>
            <person name="Wheeler C."/>
            <person name="Xiang B."/>
            <person name="Barbazuk B."/>
            <person name="Gaudriault S."/>
            <person name="Goodner B."/>
            <person name="Slater S.C."/>
            <person name="Forst S."/>
            <person name="Goldman B.S."/>
            <person name="Goodrich-Blair H."/>
        </authorList>
    </citation>
    <scope>NUCLEOTIDE SEQUENCE [LARGE SCALE GENOMIC DNA]</scope>
    <source>
        <strain evidence="7">ATCC 19061 / DSM 3370 / CCUG 14189 / LMG 1036 / NCIMB 9965 / AN6</strain>
    </source>
</reference>
<dbReference type="Pfam" id="PF01094">
    <property type="entry name" value="ANF_receptor"/>
    <property type="match status" value="1"/>
</dbReference>
<evidence type="ECO:0000256" key="4">
    <source>
        <dbReference type="ARBA" id="ARBA00023136"/>
    </source>
</evidence>
<name>D3VH51_XENNA</name>
<dbReference type="RefSeq" id="WP_013183188.1">
    <property type="nucleotide sequence ID" value="NC_014228.1"/>
</dbReference>
<dbReference type="PANTHER" id="PTHR47151:SF2">
    <property type="entry name" value="AMINO ACID BINDING PROTEIN"/>
    <property type="match status" value="1"/>
</dbReference>
<dbReference type="eggNOG" id="COG0683">
    <property type="taxonomic scope" value="Bacteria"/>
</dbReference>
<dbReference type="KEGG" id="xne:XNC1_0248"/>
<protein>
    <recommendedName>
        <fullName evidence="5">Receptor ligand binding region domain-containing protein</fullName>
    </recommendedName>
</protein>
<comment type="subcellular location">
    <subcellularLocation>
        <location evidence="1">Membrane</location>
    </subcellularLocation>
</comment>
<dbReference type="PANTHER" id="PTHR47151">
    <property type="entry name" value="LEU/ILE/VAL-BINDING ABC TRANSPORTER SUBUNIT"/>
    <property type="match status" value="1"/>
</dbReference>
<sequence length="262" mass="28390">MSTAGLIGMVGPLSGPRSAYGELLRQSARGSSLSMLWRDDAANPEQACIVAQAFIDSGVQAVIGHFNSECARVAGRLYQSAGIPLLLPAATASDLCSTVSAYRLCASERQQITAIVKYLQQHQWVLNELWSDGTVYGNRLVAALAASVSRHSPDKISAVGLMGAHHAIAKEIQRRNQSGTCYLVPDDCVIEEFDQLLQGSGVTTLCPHATPDFGSCVRLALQLISEAIDKGKNIGEFLHQHHDFEQRQYRHAGFSLISRHYG</sequence>
<accession>D3VH51</accession>
<keyword evidence="4" id="KW-0472">Membrane</keyword>